<comment type="caution">
    <text evidence="2">The sequence shown here is derived from an EMBL/GenBank/DDBJ whole genome shotgun (WGS) entry which is preliminary data.</text>
</comment>
<reference evidence="2" key="1">
    <citation type="journal article" date="2022" name="bioRxiv">
        <title>Sequencing and chromosome-scale assembly of the giantPleurodeles waltlgenome.</title>
        <authorList>
            <person name="Brown T."/>
            <person name="Elewa A."/>
            <person name="Iarovenko S."/>
            <person name="Subramanian E."/>
            <person name="Araus A.J."/>
            <person name="Petzold A."/>
            <person name="Susuki M."/>
            <person name="Suzuki K.-i.T."/>
            <person name="Hayashi T."/>
            <person name="Toyoda A."/>
            <person name="Oliveira C."/>
            <person name="Osipova E."/>
            <person name="Leigh N.D."/>
            <person name="Simon A."/>
            <person name="Yun M.H."/>
        </authorList>
    </citation>
    <scope>NUCLEOTIDE SEQUENCE</scope>
    <source>
        <strain evidence="2">20211129_DDA</strain>
        <tissue evidence="2">Liver</tissue>
    </source>
</reference>
<proteinExistence type="predicted"/>
<evidence type="ECO:0000313" key="3">
    <source>
        <dbReference type="Proteomes" id="UP001066276"/>
    </source>
</evidence>
<dbReference type="Proteomes" id="UP001066276">
    <property type="component" value="Chromosome 1_1"/>
</dbReference>
<keyword evidence="3" id="KW-1185">Reference proteome</keyword>
<name>A0AAV7WNT1_PLEWA</name>
<evidence type="ECO:0000313" key="2">
    <source>
        <dbReference type="EMBL" id="KAJ1214321.1"/>
    </source>
</evidence>
<organism evidence="2 3">
    <name type="scientific">Pleurodeles waltl</name>
    <name type="common">Iberian ribbed newt</name>
    <dbReference type="NCBI Taxonomy" id="8319"/>
    <lineage>
        <taxon>Eukaryota</taxon>
        <taxon>Metazoa</taxon>
        <taxon>Chordata</taxon>
        <taxon>Craniata</taxon>
        <taxon>Vertebrata</taxon>
        <taxon>Euteleostomi</taxon>
        <taxon>Amphibia</taxon>
        <taxon>Batrachia</taxon>
        <taxon>Caudata</taxon>
        <taxon>Salamandroidea</taxon>
        <taxon>Salamandridae</taxon>
        <taxon>Pleurodelinae</taxon>
        <taxon>Pleurodeles</taxon>
    </lineage>
</organism>
<dbReference type="AlphaFoldDB" id="A0AAV7WNT1"/>
<feature type="region of interest" description="Disordered" evidence="1">
    <location>
        <begin position="1"/>
        <end position="39"/>
    </location>
</feature>
<accession>A0AAV7WNT1</accession>
<protein>
    <submittedName>
        <fullName evidence="2">Uncharacterized protein</fullName>
    </submittedName>
</protein>
<gene>
    <name evidence="2" type="ORF">NDU88_001940</name>
</gene>
<sequence length="110" mass="12181">MPSLTRRVSRPWQRPPPGRPEPTGRRPLRAGPPDHARPRLVSLVQPARLSRLPRSSQGKRGCVVFFDSVPRAVQWGFQRVGARNGIGGEKEGSMEEAAAVAVSLSRYLFQ</sequence>
<evidence type="ECO:0000256" key="1">
    <source>
        <dbReference type="SAM" id="MobiDB-lite"/>
    </source>
</evidence>
<dbReference type="EMBL" id="JANPWB010000001">
    <property type="protein sequence ID" value="KAJ1214321.1"/>
    <property type="molecule type" value="Genomic_DNA"/>
</dbReference>